<dbReference type="Proteomes" id="UP000199026">
    <property type="component" value="Unassembled WGS sequence"/>
</dbReference>
<dbReference type="InterPro" id="IPR041711">
    <property type="entry name" value="Met-tRNA-FMT_N"/>
</dbReference>
<dbReference type="Pfam" id="PF02911">
    <property type="entry name" value="Formyl_trans_C"/>
    <property type="match status" value="1"/>
</dbReference>
<dbReference type="SUPFAM" id="SSF50486">
    <property type="entry name" value="FMT C-terminal domain-like"/>
    <property type="match status" value="1"/>
</dbReference>
<proteinExistence type="inferred from homology"/>
<evidence type="ECO:0000259" key="7">
    <source>
        <dbReference type="Pfam" id="PF02911"/>
    </source>
</evidence>
<dbReference type="InterPro" id="IPR005793">
    <property type="entry name" value="Formyl_trans_C"/>
</dbReference>
<evidence type="ECO:0000259" key="6">
    <source>
        <dbReference type="Pfam" id="PF00551"/>
    </source>
</evidence>
<dbReference type="CDD" id="cd08646">
    <property type="entry name" value="FMT_core_Met-tRNA-FMT_N"/>
    <property type="match status" value="1"/>
</dbReference>
<evidence type="ECO:0000256" key="2">
    <source>
        <dbReference type="ARBA" id="ARBA00012261"/>
    </source>
</evidence>
<evidence type="ECO:0000256" key="3">
    <source>
        <dbReference type="ARBA" id="ARBA00022679"/>
    </source>
</evidence>
<dbReference type="FunFam" id="3.40.50.12230:FF:000001">
    <property type="entry name" value="Methionyl-tRNA formyltransferase"/>
    <property type="match status" value="1"/>
</dbReference>
<comment type="catalytic activity">
    <reaction evidence="5">
        <text>L-methionyl-tRNA(fMet) + (6R)-10-formyltetrahydrofolate = N-formyl-L-methionyl-tRNA(fMet) + (6S)-5,6,7,8-tetrahydrofolate + H(+)</text>
        <dbReference type="Rhea" id="RHEA:24380"/>
        <dbReference type="Rhea" id="RHEA-COMP:9952"/>
        <dbReference type="Rhea" id="RHEA-COMP:9953"/>
        <dbReference type="ChEBI" id="CHEBI:15378"/>
        <dbReference type="ChEBI" id="CHEBI:57453"/>
        <dbReference type="ChEBI" id="CHEBI:78530"/>
        <dbReference type="ChEBI" id="CHEBI:78844"/>
        <dbReference type="ChEBI" id="CHEBI:195366"/>
        <dbReference type="EC" id="2.1.2.9"/>
    </reaction>
</comment>
<keyword evidence="3 5" id="KW-0808">Transferase</keyword>
<organism evidence="8 9">
    <name type="scientific">Lentibacter algarum</name>
    <dbReference type="NCBI Taxonomy" id="576131"/>
    <lineage>
        <taxon>Bacteria</taxon>
        <taxon>Pseudomonadati</taxon>
        <taxon>Pseudomonadota</taxon>
        <taxon>Alphaproteobacteria</taxon>
        <taxon>Rhodobacterales</taxon>
        <taxon>Roseobacteraceae</taxon>
        <taxon>Lentibacter</taxon>
    </lineage>
</organism>
<dbReference type="Pfam" id="PF00551">
    <property type="entry name" value="Formyl_trans_N"/>
    <property type="match status" value="1"/>
</dbReference>
<evidence type="ECO:0000313" key="8">
    <source>
        <dbReference type="EMBL" id="SDY66803.1"/>
    </source>
</evidence>
<dbReference type="InterPro" id="IPR001555">
    <property type="entry name" value="GART_AS"/>
</dbReference>
<evidence type="ECO:0000256" key="1">
    <source>
        <dbReference type="ARBA" id="ARBA00010699"/>
    </source>
</evidence>
<dbReference type="OrthoDB" id="9802815at2"/>
<feature type="binding site" evidence="5">
    <location>
        <begin position="109"/>
        <end position="112"/>
    </location>
    <ligand>
        <name>(6S)-5,6,7,8-tetrahydrofolate</name>
        <dbReference type="ChEBI" id="CHEBI:57453"/>
    </ligand>
</feature>
<dbReference type="Gene3D" id="3.40.50.12230">
    <property type="match status" value="1"/>
</dbReference>
<dbReference type="AlphaFoldDB" id="A0A1H3LR12"/>
<dbReference type="GO" id="GO:0004479">
    <property type="term" value="F:methionyl-tRNA formyltransferase activity"/>
    <property type="evidence" value="ECO:0007669"/>
    <property type="project" value="UniProtKB-UniRule"/>
</dbReference>
<comment type="similarity">
    <text evidence="1 5">Belongs to the Fmt family.</text>
</comment>
<name>A0A1H3LR12_9RHOB</name>
<keyword evidence="4 5" id="KW-0648">Protein biosynthesis</keyword>
<comment type="function">
    <text evidence="5">Attaches a formyl group to the free amino group of methionyl-tRNA(fMet). The formyl group appears to play a dual role in the initiator identity of N-formylmethionyl-tRNA by promoting its recognition by IF2 and preventing the misappropriation of this tRNA by the elongation apparatus.</text>
</comment>
<evidence type="ECO:0000256" key="4">
    <source>
        <dbReference type="ARBA" id="ARBA00022917"/>
    </source>
</evidence>
<evidence type="ECO:0000256" key="5">
    <source>
        <dbReference type="HAMAP-Rule" id="MF_00182"/>
    </source>
</evidence>
<dbReference type="GeneID" id="78125062"/>
<dbReference type="EMBL" id="FNPR01000003">
    <property type="protein sequence ID" value="SDY66803.1"/>
    <property type="molecule type" value="Genomic_DNA"/>
</dbReference>
<dbReference type="SUPFAM" id="SSF53328">
    <property type="entry name" value="Formyltransferase"/>
    <property type="match status" value="1"/>
</dbReference>
<dbReference type="NCBIfam" id="TIGR00460">
    <property type="entry name" value="fmt"/>
    <property type="match status" value="1"/>
</dbReference>
<dbReference type="InterPro" id="IPR005794">
    <property type="entry name" value="Fmt"/>
</dbReference>
<dbReference type="CDD" id="cd08704">
    <property type="entry name" value="Met_tRNA_FMT_C"/>
    <property type="match status" value="1"/>
</dbReference>
<sequence>MRLVFMGSPDFSVPVLEALVRAGHEIAAVYCQPPRPAGRGKKERPTAVHARALELGLDVRHPVSLKSEEAQKDFACLKPEVAVVVAYGLILPQAILDTPTYGCLNIHASLLPRWRGAAPIHRAIMAGDTDTGVCIMQMEAGLDTGPVLLRTATQIGAEETTLQLHDRLSALGSEAIVTALDTLPTLTPVAQPDTGITYAEKIRKDEARIDWTQSSDEIDRQIRGLSPFPGAWCELNGARLKILASRMSQGSGEAGEVIHTPAHVACGSGAVELLRLQKAGSQAQDISEFTRGTPLPKGARLS</sequence>
<gene>
    <name evidence="5" type="primary">fmt</name>
    <name evidence="8" type="ORF">SAMN05444486_103104</name>
</gene>
<dbReference type="InterPro" id="IPR002376">
    <property type="entry name" value="Formyl_transf_N"/>
</dbReference>
<dbReference type="EC" id="2.1.2.9" evidence="2 5"/>
<dbReference type="PROSITE" id="PS00373">
    <property type="entry name" value="GART"/>
    <property type="match status" value="1"/>
</dbReference>
<protein>
    <recommendedName>
        <fullName evidence="2 5">Methionyl-tRNA formyltransferase</fullName>
        <ecNumber evidence="2 5">2.1.2.9</ecNumber>
    </recommendedName>
</protein>
<dbReference type="InterPro" id="IPR036477">
    <property type="entry name" value="Formyl_transf_N_sf"/>
</dbReference>
<dbReference type="GO" id="GO:0005829">
    <property type="term" value="C:cytosol"/>
    <property type="evidence" value="ECO:0007669"/>
    <property type="project" value="TreeGrafter"/>
</dbReference>
<dbReference type="RefSeq" id="WP_089891967.1">
    <property type="nucleotide sequence ID" value="NZ_CALJFH010000019.1"/>
</dbReference>
<dbReference type="HAMAP" id="MF_00182">
    <property type="entry name" value="Formyl_trans"/>
    <property type="match status" value="1"/>
</dbReference>
<feature type="domain" description="Formyl transferase N-terminal" evidence="6">
    <location>
        <begin position="1"/>
        <end position="180"/>
    </location>
</feature>
<accession>A0A1H3LR12</accession>
<dbReference type="STRING" id="576131.SAMN05444486_103104"/>
<feature type="domain" description="Formyl transferase C-terminal" evidence="7">
    <location>
        <begin position="201"/>
        <end position="293"/>
    </location>
</feature>
<reference evidence="8 9" key="1">
    <citation type="submission" date="2016-10" db="EMBL/GenBank/DDBJ databases">
        <authorList>
            <person name="de Groot N.N."/>
        </authorList>
    </citation>
    <scope>NUCLEOTIDE SEQUENCE [LARGE SCALE GENOMIC DNA]</scope>
    <source>
        <strain evidence="8 9">DSM 24677</strain>
    </source>
</reference>
<dbReference type="PANTHER" id="PTHR11138:SF5">
    <property type="entry name" value="METHIONYL-TRNA FORMYLTRANSFERASE, MITOCHONDRIAL"/>
    <property type="match status" value="1"/>
</dbReference>
<dbReference type="InterPro" id="IPR011034">
    <property type="entry name" value="Formyl_transferase-like_C_sf"/>
</dbReference>
<dbReference type="InterPro" id="IPR044135">
    <property type="entry name" value="Met-tRNA-FMT_C"/>
</dbReference>
<keyword evidence="9" id="KW-1185">Reference proteome</keyword>
<evidence type="ECO:0000313" key="9">
    <source>
        <dbReference type="Proteomes" id="UP000199026"/>
    </source>
</evidence>
<dbReference type="PANTHER" id="PTHR11138">
    <property type="entry name" value="METHIONYL-TRNA FORMYLTRANSFERASE"/>
    <property type="match status" value="1"/>
</dbReference>